<dbReference type="Proteomes" id="UP001239111">
    <property type="component" value="Chromosome 4"/>
</dbReference>
<organism evidence="1 2">
    <name type="scientific">Eretmocerus hayati</name>
    <dbReference type="NCBI Taxonomy" id="131215"/>
    <lineage>
        <taxon>Eukaryota</taxon>
        <taxon>Metazoa</taxon>
        <taxon>Ecdysozoa</taxon>
        <taxon>Arthropoda</taxon>
        <taxon>Hexapoda</taxon>
        <taxon>Insecta</taxon>
        <taxon>Pterygota</taxon>
        <taxon>Neoptera</taxon>
        <taxon>Endopterygota</taxon>
        <taxon>Hymenoptera</taxon>
        <taxon>Apocrita</taxon>
        <taxon>Proctotrupomorpha</taxon>
        <taxon>Chalcidoidea</taxon>
        <taxon>Aphelinidae</taxon>
        <taxon>Aphelininae</taxon>
        <taxon>Eretmocerus</taxon>
    </lineage>
</organism>
<proteinExistence type="predicted"/>
<evidence type="ECO:0000313" key="2">
    <source>
        <dbReference type="Proteomes" id="UP001239111"/>
    </source>
</evidence>
<gene>
    <name evidence="1" type="ORF">QAD02_007003</name>
</gene>
<reference evidence="1" key="1">
    <citation type="submission" date="2023-04" db="EMBL/GenBank/DDBJ databases">
        <title>A chromosome-level genome assembly of the parasitoid wasp Eretmocerus hayati.</title>
        <authorList>
            <person name="Zhong Y."/>
            <person name="Liu S."/>
            <person name="Liu Y."/>
        </authorList>
    </citation>
    <scope>NUCLEOTIDE SEQUENCE</scope>
    <source>
        <strain evidence="1">ZJU_SS_LIU_2023</strain>
    </source>
</reference>
<accession>A0ACC2N377</accession>
<comment type="caution">
    <text evidence="1">The sequence shown here is derived from an EMBL/GenBank/DDBJ whole genome shotgun (WGS) entry which is preliminary data.</text>
</comment>
<keyword evidence="2" id="KW-1185">Reference proteome</keyword>
<evidence type="ECO:0000313" key="1">
    <source>
        <dbReference type="EMBL" id="KAJ8665341.1"/>
    </source>
</evidence>
<name>A0ACC2N377_9HYME</name>
<sequence>MDINGNQIESEEEFDGPDPITPRQDDSRNRSPIPDQQFPDNQHLDDHERYNVENGFIAEGEPLVNEEYGDDEMFDERIDPIQILSKMAGESIFHRDGLPLHYESEINQSHLPSHYPQIGAFTIPQTNRPESVTSDECFNDEDDLSEQLQTTENREEPASPNDDSAALENNDRAEQGDLTRPVEDAKAEEPDGNFERIGDTVSDLGAAPQEGILSDAQPKRTMSETMMVDDDLPSPGLSESHTDGKIGGTSQQQQQQSMECPDRLPSELPLSANDMGPDGVINRPVASNGKRKSKNPFIVFFLSMYSRRPKKKVTDVARQAGRQWRRMTDRQRSRYIAMVAASKPIPVTVDKVKADSEKRVATRRTRKDNRSS</sequence>
<protein>
    <submittedName>
        <fullName evidence="1">Uncharacterized protein</fullName>
    </submittedName>
</protein>
<dbReference type="EMBL" id="CM056744">
    <property type="protein sequence ID" value="KAJ8665341.1"/>
    <property type="molecule type" value="Genomic_DNA"/>
</dbReference>